<comment type="caution">
    <text evidence="4">The sequence shown here is derived from an EMBL/GenBank/DDBJ whole genome shotgun (WGS) entry which is preliminary data.</text>
</comment>
<dbReference type="PANTHER" id="PTHR22870">
    <property type="entry name" value="REGULATOR OF CHROMOSOME CONDENSATION"/>
    <property type="match status" value="1"/>
</dbReference>
<dbReference type="InterPro" id="IPR000408">
    <property type="entry name" value="Reg_chr_condens"/>
</dbReference>
<keyword evidence="5" id="KW-1185">Reference proteome</keyword>
<dbReference type="PROSITE" id="PS50012">
    <property type="entry name" value="RCC1_3"/>
    <property type="match status" value="1"/>
</dbReference>
<reference evidence="4 5" key="1">
    <citation type="submission" date="2019-02" db="EMBL/GenBank/DDBJ databases">
        <title>Genome of a new Bacteroidetes strain.</title>
        <authorList>
            <person name="Pitt A."/>
        </authorList>
    </citation>
    <scope>NUCLEOTIDE SEQUENCE [LARGE SCALE GENOMIC DNA]</scope>
    <source>
        <strain evidence="4 5">103A-SOEBACH</strain>
    </source>
</reference>
<dbReference type="Pfam" id="PF09134">
    <property type="entry name" value="Invasin_D3"/>
    <property type="match status" value="1"/>
</dbReference>
<name>A0A4Q9BGX5_9BACT</name>
<dbReference type="InterPro" id="IPR003344">
    <property type="entry name" value="Big_1_dom"/>
</dbReference>
<proteinExistence type="inferred from homology"/>
<comment type="similarity">
    <text evidence="1">Belongs to the intimin/invasin family.</text>
</comment>
<keyword evidence="2" id="KW-0677">Repeat</keyword>
<dbReference type="Proteomes" id="UP000293583">
    <property type="component" value="Unassembled WGS sequence"/>
</dbReference>
<evidence type="ECO:0000256" key="2">
    <source>
        <dbReference type="ARBA" id="ARBA00022737"/>
    </source>
</evidence>
<dbReference type="EMBL" id="SEWY01000001">
    <property type="protein sequence ID" value="TBH75296.1"/>
    <property type="molecule type" value="Genomic_DNA"/>
</dbReference>
<dbReference type="PANTHER" id="PTHR22870:SF466">
    <property type="entry name" value="ANKYRIN REPEAT-CONTAINING PROTEIN"/>
    <property type="match status" value="1"/>
</dbReference>
<dbReference type="SUPFAM" id="SSF49373">
    <property type="entry name" value="Invasin/intimin cell-adhesion fragments"/>
    <property type="match status" value="1"/>
</dbReference>
<organism evidence="4 5">
    <name type="scientific">Aquirufa antheringensis</name>
    <dbReference type="NCBI Taxonomy" id="2516559"/>
    <lineage>
        <taxon>Bacteria</taxon>
        <taxon>Pseudomonadati</taxon>
        <taxon>Bacteroidota</taxon>
        <taxon>Cytophagia</taxon>
        <taxon>Cytophagales</taxon>
        <taxon>Flectobacillaceae</taxon>
        <taxon>Aquirufa</taxon>
    </lineage>
</organism>
<dbReference type="RefSeq" id="WP_130922472.1">
    <property type="nucleotide sequence ID" value="NZ_JAANOM010000002.1"/>
</dbReference>
<dbReference type="InterPro" id="IPR008964">
    <property type="entry name" value="Invasin/intimin_cell_adhesion"/>
</dbReference>
<dbReference type="InterPro" id="IPR051210">
    <property type="entry name" value="Ub_ligase/GEF_domain"/>
</dbReference>
<dbReference type="Pfam" id="PF13585">
    <property type="entry name" value="CHU_C"/>
    <property type="match status" value="1"/>
</dbReference>
<protein>
    <recommendedName>
        <fullName evidence="3">Big-1 domain-containing protein</fullName>
    </recommendedName>
</protein>
<gene>
    <name evidence="4" type="ORF">EWU20_01600</name>
</gene>
<accession>A0A4Q9BGX5</accession>
<dbReference type="InterPro" id="IPR009091">
    <property type="entry name" value="RCC1/BLIP-II"/>
</dbReference>
<dbReference type="OrthoDB" id="9805017at2"/>
<evidence type="ECO:0000313" key="5">
    <source>
        <dbReference type="Proteomes" id="UP000293583"/>
    </source>
</evidence>
<evidence type="ECO:0000259" key="3">
    <source>
        <dbReference type="PROSITE" id="PS51127"/>
    </source>
</evidence>
<feature type="domain" description="Big-1" evidence="3">
    <location>
        <begin position="464"/>
        <end position="556"/>
    </location>
</feature>
<dbReference type="Gene3D" id="2.60.40.10">
    <property type="entry name" value="Immunoglobulins"/>
    <property type="match status" value="1"/>
</dbReference>
<evidence type="ECO:0000313" key="4">
    <source>
        <dbReference type="EMBL" id="TBH75296.1"/>
    </source>
</evidence>
<evidence type="ECO:0000256" key="1">
    <source>
        <dbReference type="ARBA" id="ARBA00010116"/>
    </source>
</evidence>
<dbReference type="InterPro" id="IPR013783">
    <property type="entry name" value="Ig-like_fold"/>
</dbReference>
<dbReference type="PROSITE" id="PS51127">
    <property type="entry name" value="BIG1"/>
    <property type="match status" value="1"/>
</dbReference>
<dbReference type="InterPro" id="IPR015217">
    <property type="entry name" value="Invasin_dom_3"/>
</dbReference>
<dbReference type="AlphaFoldDB" id="A0A4Q9BGX5"/>
<dbReference type="SUPFAM" id="SSF50985">
    <property type="entry name" value="RCC1/BLIP-II"/>
    <property type="match status" value="1"/>
</dbReference>
<sequence length="956" mass="101885">MGSSSTNYYFRVWGWMILFFCSVFSGTAQCNVNDPYDKIISGYHASVAIKSTGEYSIWGANMAPSGLVGQLNPLEINGTNYSGISGTIYKAGIGGTNTGASIDQAAVLTSTGLFAWGAVGSLFSPSLTTSAGVAQITPPTGSSPIGLPIGLEPQDVKMLFAVYRTLVLLSKAGDVYVLGYLSGALDGNGAVQGTTGMNSWQRVKIDATTYLTGVKNVRGQSARANYNAFVAETNDGKMYTWGASTFLGDGTGPAYRSYATEMTLPDDVKTKGIKMIGVTGGITGGSSYNTYYVLSNSGNLYAMGDNKNYQCGAFTRDLVHLNWVQAQKSSAPNDFLTNVIFVTVQEHSNSVPAASAITKAGDLYSWGYNARNMLGRPIENASYDPGLAGGFNQGTDKALFAEMGGHTLLYVKEGSSKFCYVGHRINGSMGDGTSFDAKEPIFNCDQTPTIDLCGAVPNVSDSTTSTINASPKIIKANNKDYSTIFVQLKDFKGNNLKGNGGLVTISSTLGTVSAVVNNNDGTYTAILTGGITAGTAIISFTINGSNAVQKDSVTILPYLWPGEIASDQSLCYPAKPSPLTSKTDAYGVPRPITYVWQASTDNISFTQIPGATAKTYTPPLSKTVYYYRRGARSSLDSLEFTNAVVIRTEEIAGGKLTGTGTFCGDKNSQPMKLSGHIGTIAKWQSADTPDFLVGVADIANTDSSYTATNLPNTKYFRAVITQPVCGTAYSSGTVVVINPIPVITFVPNPAEVVRWSSLTITASGADRYAWSPRYGLSAVDKAVVIANPIKTTTYSIKGTNNTGCNSTTSLTVTVLSAGTLDTDGDGIYDEDEENPLKYKPDCDGDGIENRLDPDPCPFFEPQGISPNGDGKNDVLVFEGLLTKPIPNHISIFDRVGSLVYETDNYQNNWAGETSKGTSLFEKTGSVPDGTYYYILDFYDKRPTVKNFVYVLRNIKK</sequence>
<dbReference type="Gene3D" id="2.130.10.30">
    <property type="entry name" value="Regulator of chromosome condensation 1/beta-lactamase-inhibitor protein II"/>
    <property type="match status" value="1"/>
</dbReference>